<protein>
    <recommendedName>
        <fullName evidence="8">Zn(2)-C6 fungal-type domain-containing protein</fullName>
    </recommendedName>
</protein>
<dbReference type="Pfam" id="PF11951">
    <property type="entry name" value="Fungal_trans_2"/>
    <property type="match status" value="1"/>
</dbReference>
<dbReference type="InterPro" id="IPR052360">
    <property type="entry name" value="Transcr_Regulatory_Proteins"/>
</dbReference>
<feature type="domain" description="Zn(2)-C6 fungal-type" evidence="8">
    <location>
        <begin position="21"/>
        <end position="49"/>
    </location>
</feature>
<evidence type="ECO:0000259" key="8">
    <source>
        <dbReference type="PROSITE" id="PS50048"/>
    </source>
</evidence>
<organism evidence="9 10">
    <name type="scientific">Aspergillus sydowii CBS 593.65</name>
    <dbReference type="NCBI Taxonomy" id="1036612"/>
    <lineage>
        <taxon>Eukaryota</taxon>
        <taxon>Fungi</taxon>
        <taxon>Dikarya</taxon>
        <taxon>Ascomycota</taxon>
        <taxon>Pezizomycotina</taxon>
        <taxon>Eurotiomycetes</taxon>
        <taxon>Eurotiomycetidae</taxon>
        <taxon>Eurotiales</taxon>
        <taxon>Aspergillaceae</taxon>
        <taxon>Aspergillus</taxon>
        <taxon>Aspergillus subgen. Nidulantes</taxon>
    </lineage>
</organism>
<dbReference type="InterPro" id="IPR036864">
    <property type="entry name" value="Zn2-C6_fun-type_DNA-bd_sf"/>
</dbReference>
<keyword evidence="6" id="KW-0539">Nucleus</keyword>
<feature type="region of interest" description="Disordered" evidence="7">
    <location>
        <begin position="536"/>
        <end position="570"/>
    </location>
</feature>
<keyword evidence="5" id="KW-0804">Transcription</keyword>
<keyword evidence="10" id="KW-1185">Reference proteome</keyword>
<dbReference type="Proteomes" id="UP000184356">
    <property type="component" value="Unassembled WGS sequence"/>
</dbReference>
<dbReference type="EMBL" id="KV878586">
    <property type="protein sequence ID" value="OJJ59197.1"/>
    <property type="molecule type" value="Genomic_DNA"/>
</dbReference>
<proteinExistence type="predicted"/>
<keyword evidence="1" id="KW-0479">Metal-binding</keyword>
<dbReference type="AlphaFoldDB" id="A0A1L9TIE4"/>
<dbReference type="VEuPathDB" id="FungiDB:ASPSYDRAFT_45623"/>
<feature type="compositionally biased region" description="Low complexity" evidence="7">
    <location>
        <begin position="555"/>
        <end position="570"/>
    </location>
</feature>
<dbReference type="PANTHER" id="PTHR36206:SF16">
    <property type="entry name" value="TRANSCRIPTION FACTOR DOMAIN-CONTAINING PROTEIN-RELATED"/>
    <property type="match status" value="1"/>
</dbReference>
<dbReference type="GO" id="GO:0000981">
    <property type="term" value="F:DNA-binding transcription factor activity, RNA polymerase II-specific"/>
    <property type="evidence" value="ECO:0007669"/>
    <property type="project" value="InterPro"/>
</dbReference>
<dbReference type="InterPro" id="IPR021858">
    <property type="entry name" value="Fun_TF"/>
</dbReference>
<gene>
    <name evidence="9" type="ORF">ASPSYDRAFT_45623</name>
</gene>
<evidence type="ECO:0000256" key="1">
    <source>
        <dbReference type="ARBA" id="ARBA00022723"/>
    </source>
</evidence>
<dbReference type="Pfam" id="PF00172">
    <property type="entry name" value="Zn_clus"/>
    <property type="match status" value="1"/>
</dbReference>
<dbReference type="GO" id="GO:0008270">
    <property type="term" value="F:zinc ion binding"/>
    <property type="evidence" value="ECO:0007669"/>
    <property type="project" value="InterPro"/>
</dbReference>
<evidence type="ECO:0000256" key="2">
    <source>
        <dbReference type="ARBA" id="ARBA00022833"/>
    </source>
</evidence>
<evidence type="ECO:0000256" key="5">
    <source>
        <dbReference type="ARBA" id="ARBA00023163"/>
    </source>
</evidence>
<sequence length="570" mass="64845">MRHPQTTRRRIRTFTRRSRTGCDTCKIRRVKCDETPGSCRNCTSTGRQCDGYELAQLPRQRASISPTISSALAANNALPGRSADERCCFHVFQTRTIPMFVSLFESDLWRVVLQMSQSDPSVCHAVVAFSALHQETLICHLPAMRTSRWYFALQQYGRALRLLVRRLGSNDPQLKCVILVCCIIFVLFELLNGNHEGVLVHLQNGVNVLANTLDARIETARASLICGEIHPSGPNNAQLEVVIRRTIAHLDVQSGYFDRESRFLNIYPCYGDPVNLDYCTVWFDSLYGAKETLDPLLNNVLCIWRVGQPILRNMDGSETATAAYEYLLAERHRMWTYLARHIAAFNDFLLRHPPATERDRRSRDVILLHHLVFHMNIKSCVSLFEMIFDEMHAEWTQLVNLIHGIVNSAITEFGYPLPNIVFDVGITLPLNWAVLKCRDPVLRQRALDLQRLWLHLEGLHSTVSFMNVGQQVAHIESAGMDPVTGVIPEEARIRTVNIEIDKDRKRGKLVYSLSDPTAEELAVCERWFDYDDGVAGYQQQHGSRSSSLRPKQKPPSETSTSLSTPNHRLP</sequence>
<feature type="compositionally biased region" description="Polar residues" evidence="7">
    <location>
        <begin position="537"/>
        <end position="549"/>
    </location>
</feature>
<dbReference type="Gene3D" id="4.10.240.10">
    <property type="entry name" value="Zn(2)-C6 fungal-type DNA-binding domain"/>
    <property type="match status" value="1"/>
</dbReference>
<dbReference type="InterPro" id="IPR001138">
    <property type="entry name" value="Zn2Cys6_DnaBD"/>
</dbReference>
<keyword evidence="3" id="KW-0805">Transcription regulation</keyword>
<evidence type="ECO:0000256" key="7">
    <source>
        <dbReference type="SAM" id="MobiDB-lite"/>
    </source>
</evidence>
<keyword evidence="4" id="KW-0238">DNA-binding</keyword>
<evidence type="ECO:0000256" key="3">
    <source>
        <dbReference type="ARBA" id="ARBA00023015"/>
    </source>
</evidence>
<evidence type="ECO:0000313" key="9">
    <source>
        <dbReference type="EMBL" id="OJJ59197.1"/>
    </source>
</evidence>
<evidence type="ECO:0000256" key="6">
    <source>
        <dbReference type="ARBA" id="ARBA00023242"/>
    </source>
</evidence>
<name>A0A1L9TIE4_9EURO</name>
<evidence type="ECO:0000256" key="4">
    <source>
        <dbReference type="ARBA" id="ARBA00023125"/>
    </source>
</evidence>
<dbReference type="SMART" id="SM00066">
    <property type="entry name" value="GAL4"/>
    <property type="match status" value="1"/>
</dbReference>
<dbReference type="OrthoDB" id="2593732at2759"/>
<dbReference type="PANTHER" id="PTHR36206">
    <property type="entry name" value="ASPERCRYPTIN BIOSYNTHESIS CLUSTER-SPECIFIC TRANSCRIPTION REGULATOR ATNN-RELATED"/>
    <property type="match status" value="1"/>
</dbReference>
<dbReference type="GeneID" id="63763154"/>
<evidence type="ECO:0000313" key="10">
    <source>
        <dbReference type="Proteomes" id="UP000184356"/>
    </source>
</evidence>
<dbReference type="RefSeq" id="XP_040703003.1">
    <property type="nucleotide sequence ID" value="XM_040847081.1"/>
</dbReference>
<accession>A0A1L9TIE4</accession>
<dbReference type="PROSITE" id="PS50048">
    <property type="entry name" value="ZN2_CY6_FUNGAL_2"/>
    <property type="match status" value="1"/>
</dbReference>
<keyword evidence="2" id="KW-0862">Zinc</keyword>
<dbReference type="CDD" id="cd00067">
    <property type="entry name" value="GAL4"/>
    <property type="match status" value="1"/>
</dbReference>
<dbReference type="SUPFAM" id="SSF57701">
    <property type="entry name" value="Zn2/Cys6 DNA-binding domain"/>
    <property type="match status" value="1"/>
</dbReference>
<dbReference type="GO" id="GO:0003677">
    <property type="term" value="F:DNA binding"/>
    <property type="evidence" value="ECO:0007669"/>
    <property type="project" value="UniProtKB-KW"/>
</dbReference>
<dbReference type="PROSITE" id="PS00463">
    <property type="entry name" value="ZN2_CY6_FUNGAL_1"/>
    <property type="match status" value="1"/>
</dbReference>
<reference evidence="10" key="1">
    <citation type="journal article" date="2017" name="Genome Biol.">
        <title>Comparative genomics reveals high biological diversity and specific adaptations in the industrially and medically important fungal genus Aspergillus.</title>
        <authorList>
            <person name="de Vries R.P."/>
            <person name="Riley R."/>
            <person name="Wiebenga A."/>
            <person name="Aguilar-Osorio G."/>
            <person name="Amillis S."/>
            <person name="Uchima C.A."/>
            <person name="Anderluh G."/>
            <person name="Asadollahi M."/>
            <person name="Askin M."/>
            <person name="Barry K."/>
            <person name="Battaglia E."/>
            <person name="Bayram O."/>
            <person name="Benocci T."/>
            <person name="Braus-Stromeyer S.A."/>
            <person name="Caldana C."/>
            <person name="Canovas D."/>
            <person name="Cerqueira G.C."/>
            <person name="Chen F."/>
            <person name="Chen W."/>
            <person name="Choi C."/>
            <person name="Clum A."/>
            <person name="Dos Santos R.A."/>
            <person name="Damasio A.R."/>
            <person name="Diallinas G."/>
            <person name="Emri T."/>
            <person name="Fekete E."/>
            <person name="Flipphi M."/>
            <person name="Freyberg S."/>
            <person name="Gallo A."/>
            <person name="Gournas C."/>
            <person name="Habgood R."/>
            <person name="Hainaut M."/>
            <person name="Harispe M.L."/>
            <person name="Henrissat B."/>
            <person name="Hilden K.S."/>
            <person name="Hope R."/>
            <person name="Hossain A."/>
            <person name="Karabika E."/>
            <person name="Karaffa L."/>
            <person name="Karanyi Z."/>
            <person name="Krasevec N."/>
            <person name="Kuo A."/>
            <person name="Kusch H."/>
            <person name="LaButti K."/>
            <person name="Lagendijk E.L."/>
            <person name="Lapidus A."/>
            <person name="Levasseur A."/>
            <person name="Lindquist E."/>
            <person name="Lipzen A."/>
            <person name="Logrieco A.F."/>
            <person name="MacCabe A."/>
            <person name="Maekelae M.R."/>
            <person name="Malavazi I."/>
            <person name="Melin P."/>
            <person name="Meyer V."/>
            <person name="Mielnichuk N."/>
            <person name="Miskei M."/>
            <person name="Molnar A.P."/>
            <person name="Mule G."/>
            <person name="Ngan C.Y."/>
            <person name="Orejas M."/>
            <person name="Orosz E."/>
            <person name="Ouedraogo J.P."/>
            <person name="Overkamp K.M."/>
            <person name="Park H.-S."/>
            <person name="Perrone G."/>
            <person name="Piumi F."/>
            <person name="Punt P.J."/>
            <person name="Ram A.F."/>
            <person name="Ramon A."/>
            <person name="Rauscher S."/>
            <person name="Record E."/>
            <person name="Riano-Pachon D.M."/>
            <person name="Robert V."/>
            <person name="Roehrig J."/>
            <person name="Ruller R."/>
            <person name="Salamov A."/>
            <person name="Salih N.S."/>
            <person name="Samson R.A."/>
            <person name="Sandor E."/>
            <person name="Sanguinetti M."/>
            <person name="Schuetze T."/>
            <person name="Sepcic K."/>
            <person name="Shelest E."/>
            <person name="Sherlock G."/>
            <person name="Sophianopoulou V."/>
            <person name="Squina F.M."/>
            <person name="Sun H."/>
            <person name="Susca A."/>
            <person name="Todd R.B."/>
            <person name="Tsang A."/>
            <person name="Unkles S.E."/>
            <person name="van de Wiele N."/>
            <person name="van Rossen-Uffink D."/>
            <person name="Oliveira J.V."/>
            <person name="Vesth T.C."/>
            <person name="Visser J."/>
            <person name="Yu J.-H."/>
            <person name="Zhou M."/>
            <person name="Andersen M.R."/>
            <person name="Archer D.B."/>
            <person name="Baker S.E."/>
            <person name="Benoit I."/>
            <person name="Brakhage A.A."/>
            <person name="Braus G.H."/>
            <person name="Fischer R."/>
            <person name="Frisvad J.C."/>
            <person name="Goldman G.H."/>
            <person name="Houbraken J."/>
            <person name="Oakley B."/>
            <person name="Pocsi I."/>
            <person name="Scazzocchio C."/>
            <person name="Seiboth B."/>
            <person name="vanKuyk P.A."/>
            <person name="Wortman J."/>
            <person name="Dyer P.S."/>
            <person name="Grigoriev I.V."/>
        </authorList>
    </citation>
    <scope>NUCLEOTIDE SEQUENCE [LARGE SCALE GENOMIC DNA]</scope>
    <source>
        <strain evidence="10">CBS 593.65</strain>
    </source>
</reference>